<reference evidence="1" key="1">
    <citation type="submission" date="2019-08" db="EMBL/GenBank/DDBJ databases">
        <authorList>
            <person name="Kucharzyk K."/>
            <person name="Murdoch R.W."/>
            <person name="Higgins S."/>
            <person name="Loffler F."/>
        </authorList>
    </citation>
    <scope>NUCLEOTIDE SEQUENCE</scope>
</reference>
<dbReference type="EMBL" id="VSSQ01055006">
    <property type="protein sequence ID" value="MPN08911.1"/>
    <property type="molecule type" value="Genomic_DNA"/>
</dbReference>
<accession>A0A645F3S2</accession>
<comment type="caution">
    <text evidence="1">The sequence shown here is derived from an EMBL/GenBank/DDBJ whole genome shotgun (WGS) entry which is preliminary data.</text>
</comment>
<dbReference type="AlphaFoldDB" id="A0A645F3S2"/>
<name>A0A645F3S2_9ZZZZ</name>
<proteinExistence type="predicted"/>
<sequence>MNEQEILECLSLERTSYYMRKKEAIKLFGIALWGYALPKYKAIFTENNESVLDYTCFCEANLV</sequence>
<organism evidence="1">
    <name type="scientific">bioreactor metagenome</name>
    <dbReference type="NCBI Taxonomy" id="1076179"/>
    <lineage>
        <taxon>unclassified sequences</taxon>
        <taxon>metagenomes</taxon>
        <taxon>ecological metagenomes</taxon>
    </lineage>
</organism>
<gene>
    <name evidence="1" type="ORF">SDC9_156199</name>
</gene>
<evidence type="ECO:0000313" key="1">
    <source>
        <dbReference type="EMBL" id="MPN08911.1"/>
    </source>
</evidence>
<protein>
    <submittedName>
        <fullName evidence="1">Uncharacterized protein</fullName>
    </submittedName>
</protein>